<dbReference type="SMART" id="SM00939">
    <property type="entry name" value="PepX_C"/>
    <property type="match status" value="1"/>
</dbReference>
<evidence type="ECO:0000259" key="10">
    <source>
        <dbReference type="SMART" id="SM00939"/>
    </source>
</evidence>
<feature type="compositionally biased region" description="Low complexity" evidence="9">
    <location>
        <begin position="663"/>
        <end position="679"/>
    </location>
</feature>
<accession>A0A7D5T7P8</accession>
<dbReference type="GeneID" id="56081273"/>
<dbReference type="InterPro" id="IPR029058">
    <property type="entry name" value="AB_hydrolase_fold"/>
</dbReference>
<keyword evidence="4 11" id="KW-0031">Aminopeptidase</keyword>
<gene>
    <name evidence="11" type="ORF">HZS54_01750</name>
</gene>
<feature type="region of interest" description="Disordered" evidence="9">
    <location>
        <begin position="709"/>
        <end position="728"/>
    </location>
</feature>
<dbReference type="InterPro" id="IPR008252">
    <property type="entry name" value="Pept_S15_Xpro"/>
</dbReference>
<feature type="compositionally biased region" description="Low complexity" evidence="9">
    <location>
        <begin position="154"/>
        <end position="171"/>
    </location>
</feature>
<feature type="domain" description="Xaa-Pro dipeptidyl-peptidase C-terminal" evidence="10">
    <location>
        <begin position="409"/>
        <end position="640"/>
    </location>
</feature>
<dbReference type="InterPro" id="IPR006311">
    <property type="entry name" value="TAT_signal"/>
</dbReference>
<dbReference type="Gene3D" id="2.60.120.260">
    <property type="entry name" value="Galactose-binding domain-like"/>
    <property type="match status" value="1"/>
</dbReference>
<dbReference type="AlphaFoldDB" id="A0A7D5T7P8"/>
<dbReference type="Proteomes" id="UP000509346">
    <property type="component" value="Chromosome"/>
</dbReference>
<comment type="catalytic activity">
    <reaction evidence="1">
        <text>Hydrolyzes Xaa-Pro-|- bonds to release unblocked, N-terminal dipeptides from substrates including Ala-Pro-|-p-nitroanilide and (sequentially) Tyr-Pro-|-Phe-Pro-|-Gly-Pro-|-Ile.</text>
        <dbReference type="EC" id="3.4.14.11"/>
    </reaction>
</comment>
<evidence type="ECO:0000256" key="9">
    <source>
        <dbReference type="SAM" id="MobiDB-lite"/>
    </source>
</evidence>
<dbReference type="SUPFAM" id="SSF53474">
    <property type="entry name" value="alpha/beta-Hydrolases"/>
    <property type="match status" value="1"/>
</dbReference>
<dbReference type="InterPro" id="IPR000383">
    <property type="entry name" value="Xaa-Pro-like_dom"/>
</dbReference>
<feature type="compositionally biased region" description="Low complexity" evidence="9">
    <location>
        <begin position="131"/>
        <end position="146"/>
    </location>
</feature>
<dbReference type="GO" id="GO:0004177">
    <property type="term" value="F:aminopeptidase activity"/>
    <property type="evidence" value="ECO:0007669"/>
    <property type="project" value="UniProtKB-KW"/>
</dbReference>
<reference evidence="11 12" key="1">
    <citation type="submission" date="2020-07" db="EMBL/GenBank/DDBJ databases">
        <title>Halosimplex litoreum sp. nov. and Halosimplex rubrum sp. nov., isolated from different salt environments.</title>
        <authorList>
            <person name="Cui H."/>
        </authorList>
    </citation>
    <scope>NUCLEOTIDE SEQUENCE [LARGE SCALE GENOMIC DNA]</scope>
    <source>
        <strain evidence="11 12">R2</strain>
    </source>
</reference>
<evidence type="ECO:0000256" key="3">
    <source>
        <dbReference type="ARBA" id="ARBA00012463"/>
    </source>
</evidence>
<evidence type="ECO:0000256" key="4">
    <source>
        <dbReference type="ARBA" id="ARBA00022438"/>
    </source>
</evidence>
<evidence type="ECO:0000256" key="7">
    <source>
        <dbReference type="ARBA" id="ARBA00022825"/>
    </source>
</evidence>
<comment type="similarity">
    <text evidence="2">Belongs to the peptidase S15 family.</text>
</comment>
<sequence>MTDQSNASDGEGVTGAAPTGSVSRRRLLASVTTAVGTSAVAGRAYATPVGDKGGTADAGGAIREEAWVETGVDTDGDGTPDRIHVRVSYPEGATDGERPPVIAVASPYHGEQTHGDATAAMYYDRSIAPAPDGASGADGDATTATSEPATLGDPSAAGGPGPAHSPIGGPATAHRRAERRYIPQGYALARVSSLGTARSTGCYTAAGPPTVSALESVVDWFNGRATAYDAPEGGEEVAADWTNGRTGMIGASALGELANGTATTGVDGLETIVPQSANVGQYGLFRSNGTPISVTPDASEGMTDIGTWIQASNARRDDCGHWTERAEAGQDLATGDYNDFWHDRTYLADADAVDCSVLIAHAVDDPIVKPNNAADWYETLAAHDVPLKLWLYEGGHRGPAGEAWERTLDRWWAYWLQDEDTGVMDEDPVTVVHGGQSAAEGSAETFAEWPVPAAEPATVRFGAGGATSGAATTGEPGSGTESLVDDPSTPAADLVAAEESPHRLRYETPPLAEPVHVSGRVVPSLSLSLAEPTVVSVALVEYGDYSADIVTRGWVDPLNRPAYRDHDTPLAYRQSLRESAPLPDDGRVRAEFPLQATDHVFEADSRIGLVVYGSDSEFTLHPPGNREVALSLADSAVDLPVAGGESALAGAFADEPTDTARPTGTATATDSSTGTTASAEPTTDSPTATAGRPAGTTDGPVESTVVAEGDAAVDGTSSGDGPGFGVGGALAAIGGLGGLLRRGSDGED</sequence>
<keyword evidence="7" id="KW-0720">Serine protease</keyword>
<dbReference type="PRINTS" id="PR00923">
    <property type="entry name" value="LACTOPTASE"/>
</dbReference>
<protein>
    <recommendedName>
        <fullName evidence="3">Xaa-Pro dipeptidyl-peptidase</fullName>
        <ecNumber evidence="3">3.4.14.11</ecNumber>
    </recommendedName>
    <alternativeName>
        <fullName evidence="8">X-prolyl-dipeptidyl aminopeptidase</fullName>
    </alternativeName>
</protein>
<name>A0A7D5T7P8_9EURY</name>
<dbReference type="InterPro" id="IPR008979">
    <property type="entry name" value="Galactose-bd-like_sf"/>
</dbReference>
<dbReference type="SUPFAM" id="SSF49785">
    <property type="entry name" value="Galactose-binding domain-like"/>
    <property type="match status" value="1"/>
</dbReference>
<feature type="region of interest" description="Disordered" evidence="9">
    <location>
        <begin position="652"/>
        <end position="702"/>
    </location>
</feature>
<feature type="compositionally biased region" description="Low complexity" evidence="9">
    <location>
        <begin position="468"/>
        <end position="482"/>
    </location>
</feature>
<feature type="region of interest" description="Disordered" evidence="9">
    <location>
        <begin position="1"/>
        <end position="25"/>
    </location>
</feature>
<keyword evidence="5" id="KW-0645">Protease</keyword>
<dbReference type="Gene3D" id="3.40.50.1820">
    <property type="entry name" value="alpha/beta hydrolase"/>
    <property type="match status" value="2"/>
</dbReference>
<dbReference type="Pfam" id="PF08530">
    <property type="entry name" value="PepX_C"/>
    <property type="match status" value="1"/>
</dbReference>
<dbReference type="GO" id="GO:0008236">
    <property type="term" value="F:serine-type peptidase activity"/>
    <property type="evidence" value="ECO:0007669"/>
    <property type="project" value="UniProtKB-KW"/>
</dbReference>
<evidence type="ECO:0000313" key="12">
    <source>
        <dbReference type="Proteomes" id="UP000509346"/>
    </source>
</evidence>
<evidence type="ECO:0000256" key="6">
    <source>
        <dbReference type="ARBA" id="ARBA00022801"/>
    </source>
</evidence>
<evidence type="ECO:0000256" key="8">
    <source>
        <dbReference type="ARBA" id="ARBA00030045"/>
    </source>
</evidence>
<dbReference type="InterPro" id="IPR013736">
    <property type="entry name" value="Xaa-Pro_dipept_C"/>
</dbReference>
<feature type="compositionally biased region" description="Gly residues" evidence="9">
    <location>
        <begin position="718"/>
        <end position="728"/>
    </location>
</feature>
<evidence type="ECO:0000313" key="11">
    <source>
        <dbReference type="EMBL" id="QLH80430.1"/>
    </source>
</evidence>
<dbReference type="EMBL" id="CP058909">
    <property type="protein sequence ID" value="QLH80430.1"/>
    <property type="molecule type" value="Genomic_DNA"/>
</dbReference>
<dbReference type="GO" id="GO:0008239">
    <property type="term" value="F:dipeptidyl-peptidase activity"/>
    <property type="evidence" value="ECO:0007669"/>
    <property type="project" value="UniProtKB-EC"/>
</dbReference>
<dbReference type="OrthoDB" id="189882at2157"/>
<evidence type="ECO:0000256" key="5">
    <source>
        <dbReference type="ARBA" id="ARBA00022670"/>
    </source>
</evidence>
<proteinExistence type="inferred from homology"/>
<feature type="region of interest" description="Disordered" evidence="9">
    <location>
        <begin position="462"/>
        <end position="490"/>
    </location>
</feature>
<feature type="compositionally biased region" description="Low complexity" evidence="9">
    <location>
        <begin position="686"/>
        <end position="700"/>
    </location>
</feature>
<evidence type="ECO:0000256" key="1">
    <source>
        <dbReference type="ARBA" id="ARBA00000123"/>
    </source>
</evidence>
<keyword evidence="6" id="KW-0378">Hydrolase</keyword>
<evidence type="ECO:0000256" key="2">
    <source>
        <dbReference type="ARBA" id="ARBA00010819"/>
    </source>
</evidence>
<dbReference type="PROSITE" id="PS51318">
    <property type="entry name" value="TAT"/>
    <property type="match status" value="1"/>
</dbReference>
<dbReference type="EC" id="3.4.14.11" evidence="3"/>
<dbReference type="Pfam" id="PF02129">
    <property type="entry name" value="Peptidase_S15"/>
    <property type="match status" value="1"/>
</dbReference>
<feature type="region of interest" description="Disordered" evidence="9">
    <location>
        <begin position="131"/>
        <end position="175"/>
    </location>
</feature>
<dbReference type="RefSeq" id="WP_179920259.1">
    <property type="nucleotide sequence ID" value="NZ_CP058909.1"/>
</dbReference>
<dbReference type="GO" id="GO:0006508">
    <property type="term" value="P:proteolysis"/>
    <property type="evidence" value="ECO:0007669"/>
    <property type="project" value="UniProtKB-KW"/>
</dbReference>
<organism evidence="11 12">
    <name type="scientific">Halosimplex pelagicum</name>
    <dbReference type="NCBI Taxonomy" id="869886"/>
    <lineage>
        <taxon>Archaea</taxon>
        <taxon>Methanobacteriati</taxon>
        <taxon>Methanobacteriota</taxon>
        <taxon>Stenosarchaea group</taxon>
        <taxon>Halobacteria</taxon>
        <taxon>Halobacteriales</taxon>
        <taxon>Haloarculaceae</taxon>
        <taxon>Halosimplex</taxon>
    </lineage>
</organism>
<dbReference type="KEGG" id="hpel:HZS54_01750"/>
<keyword evidence="12" id="KW-1185">Reference proteome</keyword>